<dbReference type="Proteomes" id="UP001141806">
    <property type="component" value="Unassembled WGS sequence"/>
</dbReference>
<accession>A0A9Q0KC63</accession>
<keyword evidence="2" id="KW-1185">Reference proteome</keyword>
<proteinExistence type="predicted"/>
<dbReference type="AlphaFoldDB" id="A0A9Q0KC63"/>
<sequence length="170" mass="19023">MFPLSLPKMVQGHPMIESPWSRPWKGKRDGGSQWEDAKVMWHGQDDGDTKSGVRKGGQGGMARTKFDLKMGLVPIYRHYTTASKFRMYSSAHRGLSSASGCALLMKIPDTDQCGVWAKSSCLPIGRRGRGLYMLEVKQLQGARKCATFKRMLVPEVTWEGVCLLGYFPCF</sequence>
<evidence type="ECO:0000313" key="2">
    <source>
        <dbReference type="Proteomes" id="UP001141806"/>
    </source>
</evidence>
<gene>
    <name evidence="1" type="ORF">NE237_014478</name>
</gene>
<protein>
    <submittedName>
        <fullName evidence="1">Uncharacterized protein</fullName>
    </submittedName>
</protein>
<name>A0A9Q0KC63_9MAGN</name>
<reference evidence="1" key="1">
    <citation type="journal article" date="2023" name="Plant J.">
        <title>The genome of the king protea, Protea cynaroides.</title>
        <authorList>
            <person name="Chang J."/>
            <person name="Duong T.A."/>
            <person name="Schoeman C."/>
            <person name="Ma X."/>
            <person name="Roodt D."/>
            <person name="Barker N."/>
            <person name="Li Z."/>
            <person name="Van de Peer Y."/>
            <person name="Mizrachi E."/>
        </authorList>
    </citation>
    <scope>NUCLEOTIDE SEQUENCE</scope>
    <source>
        <tissue evidence="1">Young leaves</tissue>
    </source>
</reference>
<evidence type="ECO:0000313" key="1">
    <source>
        <dbReference type="EMBL" id="KAJ4967777.1"/>
    </source>
</evidence>
<organism evidence="1 2">
    <name type="scientific">Protea cynaroides</name>
    <dbReference type="NCBI Taxonomy" id="273540"/>
    <lineage>
        <taxon>Eukaryota</taxon>
        <taxon>Viridiplantae</taxon>
        <taxon>Streptophyta</taxon>
        <taxon>Embryophyta</taxon>
        <taxon>Tracheophyta</taxon>
        <taxon>Spermatophyta</taxon>
        <taxon>Magnoliopsida</taxon>
        <taxon>Proteales</taxon>
        <taxon>Proteaceae</taxon>
        <taxon>Protea</taxon>
    </lineage>
</organism>
<dbReference type="EMBL" id="JAMYWD010000006">
    <property type="protein sequence ID" value="KAJ4967777.1"/>
    <property type="molecule type" value="Genomic_DNA"/>
</dbReference>
<comment type="caution">
    <text evidence="1">The sequence shown here is derived from an EMBL/GenBank/DDBJ whole genome shotgun (WGS) entry which is preliminary data.</text>
</comment>